<evidence type="ECO:0000259" key="11">
    <source>
        <dbReference type="Pfam" id="PF13454"/>
    </source>
</evidence>
<dbReference type="InterPro" id="IPR036052">
    <property type="entry name" value="TrpB-like_PALP_sf"/>
</dbReference>
<evidence type="ECO:0000256" key="2">
    <source>
        <dbReference type="ARBA" id="ARBA00004924"/>
    </source>
</evidence>
<protein>
    <recommendedName>
        <fullName evidence="6">N-(2-amino-2-carboxyethyl)-L-glutamate synthase</fullName>
        <ecNumber evidence="5">2.5.1.140</ecNumber>
    </recommendedName>
</protein>
<dbReference type="InterPro" id="IPR001216">
    <property type="entry name" value="P-phosphate_BS"/>
</dbReference>
<dbReference type="Pfam" id="PF00291">
    <property type="entry name" value="PALP"/>
    <property type="match status" value="1"/>
</dbReference>
<dbReference type="Pfam" id="PF13454">
    <property type="entry name" value="NAD_binding_9"/>
    <property type="match status" value="1"/>
</dbReference>
<dbReference type="CDD" id="cd01561">
    <property type="entry name" value="CBS_like"/>
    <property type="match status" value="1"/>
</dbReference>
<comment type="subunit">
    <text evidence="4">Homodimer.</text>
</comment>
<evidence type="ECO:0000256" key="9">
    <source>
        <dbReference type="SAM" id="MobiDB-lite"/>
    </source>
</evidence>
<dbReference type="Proteomes" id="UP001250656">
    <property type="component" value="Unassembled WGS sequence"/>
</dbReference>
<proteinExistence type="inferred from homology"/>
<keyword evidence="8" id="KW-0663">Pyridoxal phosphate</keyword>
<feature type="domain" description="FAD-dependent urate hydroxylase HpyO/Asp monooxygenase CreE-like FAD/NAD(P)-binding" evidence="11">
    <location>
        <begin position="345"/>
        <end position="514"/>
    </location>
</feature>
<dbReference type="EMBL" id="JAVTTP010000001">
    <property type="protein sequence ID" value="MDT7828669.1"/>
    <property type="molecule type" value="Genomic_DNA"/>
</dbReference>
<dbReference type="InterPro" id="IPR050214">
    <property type="entry name" value="Cys_Synth/Cystath_Beta-Synth"/>
</dbReference>
<evidence type="ECO:0000256" key="7">
    <source>
        <dbReference type="ARBA" id="ARBA00022679"/>
    </source>
</evidence>
<keyword evidence="7" id="KW-0808">Transferase</keyword>
<evidence type="ECO:0000256" key="6">
    <source>
        <dbReference type="ARBA" id="ARBA00016985"/>
    </source>
</evidence>
<dbReference type="InterPro" id="IPR001926">
    <property type="entry name" value="TrpB-like_PALP"/>
</dbReference>
<evidence type="ECO:0000313" key="13">
    <source>
        <dbReference type="Proteomes" id="UP001250656"/>
    </source>
</evidence>
<reference evidence="12 13" key="1">
    <citation type="submission" date="2023-09" db="EMBL/GenBank/DDBJ databases">
        <title>Novel taxa isolated from Blanes Bay.</title>
        <authorList>
            <person name="Rey-Velasco X."/>
            <person name="Lucena T."/>
        </authorList>
    </citation>
    <scope>NUCLEOTIDE SEQUENCE [LARGE SCALE GENOMIC DNA]</scope>
    <source>
        <strain evidence="12 13">S334</strain>
    </source>
</reference>
<dbReference type="InterPro" id="IPR038732">
    <property type="entry name" value="HpyO/CreE_NAD-binding"/>
</dbReference>
<comment type="similarity">
    <text evidence="3">Belongs to the cysteine synthase/cystathionine beta-synthase family. SbnA subfamily.</text>
</comment>
<evidence type="ECO:0000259" key="10">
    <source>
        <dbReference type="Pfam" id="PF00291"/>
    </source>
</evidence>
<evidence type="ECO:0000256" key="3">
    <source>
        <dbReference type="ARBA" id="ARBA00008519"/>
    </source>
</evidence>
<dbReference type="NCBIfam" id="TIGR03945">
    <property type="entry name" value="PLP_SbnA_fam"/>
    <property type="match status" value="1"/>
</dbReference>
<gene>
    <name evidence="12" type="primary">sbnA</name>
    <name evidence="12" type="ORF">RQM65_08335</name>
</gene>
<dbReference type="SUPFAM" id="SSF53686">
    <property type="entry name" value="Tryptophan synthase beta subunit-like PLP-dependent enzymes"/>
    <property type="match status" value="1"/>
</dbReference>
<organism evidence="12 13">
    <name type="scientific">Pricia mediterranea</name>
    <dbReference type="NCBI Taxonomy" id="3076079"/>
    <lineage>
        <taxon>Bacteria</taxon>
        <taxon>Pseudomonadati</taxon>
        <taxon>Bacteroidota</taxon>
        <taxon>Flavobacteriia</taxon>
        <taxon>Flavobacteriales</taxon>
        <taxon>Flavobacteriaceae</taxon>
        <taxon>Pricia</taxon>
    </lineage>
</organism>
<dbReference type="PROSITE" id="PS00901">
    <property type="entry name" value="CYS_SYNTHASE"/>
    <property type="match status" value="1"/>
</dbReference>
<feature type="region of interest" description="Disordered" evidence="9">
    <location>
        <begin position="512"/>
        <end position="552"/>
    </location>
</feature>
<evidence type="ECO:0000313" key="12">
    <source>
        <dbReference type="EMBL" id="MDT7828669.1"/>
    </source>
</evidence>
<comment type="pathway">
    <text evidence="2">Siderophore biosynthesis.</text>
</comment>
<comment type="cofactor">
    <cofactor evidence="1">
        <name>pyridoxal 5'-phosphate</name>
        <dbReference type="ChEBI" id="CHEBI:597326"/>
    </cofactor>
</comment>
<feature type="compositionally biased region" description="Polar residues" evidence="9">
    <location>
        <begin position="518"/>
        <end position="528"/>
    </location>
</feature>
<dbReference type="RefSeq" id="WP_314014104.1">
    <property type="nucleotide sequence ID" value="NZ_JAVTTP010000001.1"/>
</dbReference>
<comment type="caution">
    <text evidence="12">The sequence shown here is derived from an EMBL/GenBank/DDBJ whole genome shotgun (WGS) entry which is preliminary data.</text>
</comment>
<dbReference type="Gene3D" id="3.40.50.1100">
    <property type="match status" value="2"/>
</dbReference>
<dbReference type="EC" id="2.5.1.140" evidence="5"/>
<evidence type="ECO:0000256" key="4">
    <source>
        <dbReference type="ARBA" id="ARBA00011738"/>
    </source>
</evidence>
<evidence type="ECO:0000256" key="8">
    <source>
        <dbReference type="ARBA" id="ARBA00022898"/>
    </source>
</evidence>
<name>A0ABU3L630_9FLAO</name>
<keyword evidence="13" id="KW-1185">Reference proteome</keyword>
<feature type="domain" description="Tryptophan synthase beta chain-like PALP" evidence="10">
    <location>
        <begin position="14"/>
        <end position="302"/>
    </location>
</feature>
<evidence type="ECO:0000256" key="5">
    <source>
        <dbReference type="ARBA" id="ARBA00012331"/>
    </source>
</evidence>
<dbReference type="PANTHER" id="PTHR10314">
    <property type="entry name" value="CYSTATHIONINE BETA-SYNTHASE"/>
    <property type="match status" value="1"/>
</dbReference>
<evidence type="ECO:0000256" key="1">
    <source>
        <dbReference type="ARBA" id="ARBA00001933"/>
    </source>
</evidence>
<accession>A0ABU3L630</accession>
<sequence length="968" mass="107496">MDILKRKESVSDSILQTIGKTPLVRLHRISTERNLEVFAKLEGFNPSGSVKDRTSFNILKKALDSGELKRGHTVVESSSGNMAIGLAQACLYFGLKLIVVVDPKLNEHTAQLLRAYGAKIERVSEPFETGGFLAARLARVKELLIETENAYWSNQYGNWNNPLTHHTTMEEIFGALEGKLDYLFVATSTCGTLMGCANFVSSHGYSTKVIAVDALGSKLFGGKPGKRMIPGHGAGVDSQFMNASFIHDHIKVSDLDCVTGCWELLKSESILCGGSSGAILSAFKKYQERIPDGARSVFLMSDRGDRYLDTIYSQEWLLKNIPKVRDSLSPIGGWKADGKSAFHIAIVGLGPKGLYGLERLLAQISETGISEPVEIHLFNKNEYFGAGDIYRPDQPPYLIMNFANAKIDIRPDKAPAYIVPDLKDFRHWLAEKTSNYDSDLGMQFSSRATVGAYLSQGFDALVKAAPDYISIIRHVGEVTELLPTGPGYQLRLKDKNGMAVLHPTFQNVLLTTGHAGNRSDSGQGNRTPGNRYGAKDGNLRFANGKSSSGYKKDNNKNSIDFVYPVDEKLGEIPSSAQVGCKGIGLTFIDVALAMTEGRGGTFRCEDDDLSYIASGKEPKTIFPFSRSGLPMIPRTGRMPDTEDLRYFTPEKLKILKNPESGKFNFREDLLPEIVREFTFRYYRTAFRNYRRNLNFDPDYNRVQAQIDRFHSAHPHAHRFTFKGLCNPFDPLEEYGHRTVQGYLNKLVHEVSRAEKSPLLAAISAWHDISPLFNSIYSFGGLDPHSHEIFDFGYAGLFNRLCYGPPLQNMKKVLALIKAGIIDFSFGKSPELNIRKDGKGFELLGKGPDGDKRVSIDYLIDARIPKTSLNSKSTVLYRNLSKQGLIRPFQNKSGTDTYLPGCLALDKNGHPIGKDGSPTQNITVYGTPTEGIVYDNDTLSRRRNDFASGWAKETTDAIKNHFKIAEKSH</sequence>
<dbReference type="InterPro" id="IPR023927">
    <property type="entry name" value="SbnA"/>
</dbReference>